<keyword evidence="8" id="KW-0067">ATP-binding</keyword>
<dbReference type="EMBL" id="JBHSHJ010000006">
    <property type="protein sequence ID" value="MFC4789273.1"/>
    <property type="molecule type" value="Genomic_DNA"/>
</dbReference>
<organism evidence="11 12">
    <name type="scientific">Giesbergeria sinuosa</name>
    <dbReference type="NCBI Taxonomy" id="80883"/>
    <lineage>
        <taxon>Bacteria</taxon>
        <taxon>Pseudomonadati</taxon>
        <taxon>Pseudomonadota</taxon>
        <taxon>Betaproteobacteria</taxon>
        <taxon>Burkholderiales</taxon>
        <taxon>Comamonadaceae</taxon>
        <taxon>Giesbergeria</taxon>
    </lineage>
</organism>
<evidence type="ECO:0000256" key="3">
    <source>
        <dbReference type="ARBA" id="ARBA00019010"/>
    </source>
</evidence>
<evidence type="ECO:0000256" key="9">
    <source>
        <dbReference type="ARBA" id="ARBA00022842"/>
    </source>
</evidence>
<evidence type="ECO:0000256" key="1">
    <source>
        <dbReference type="ARBA" id="ARBA00004496"/>
    </source>
</evidence>
<evidence type="ECO:0000256" key="10">
    <source>
        <dbReference type="ARBA" id="ARBA00032441"/>
    </source>
</evidence>
<dbReference type="NCBIfam" id="TIGR00150">
    <property type="entry name" value="T6A_YjeE"/>
    <property type="match status" value="1"/>
</dbReference>
<keyword evidence="4" id="KW-0963">Cytoplasm</keyword>
<name>A0ABV9QDK8_9BURK</name>
<evidence type="ECO:0000313" key="12">
    <source>
        <dbReference type="Proteomes" id="UP001596001"/>
    </source>
</evidence>
<keyword evidence="9" id="KW-0460">Magnesium</keyword>
<dbReference type="Proteomes" id="UP001596001">
    <property type="component" value="Unassembled WGS sequence"/>
</dbReference>
<dbReference type="Gene3D" id="3.40.50.300">
    <property type="entry name" value="P-loop containing nucleotide triphosphate hydrolases"/>
    <property type="match status" value="1"/>
</dbReference>
<proteinExistence type="inferred from homology"/>
<evidence type="ECO:0000313" key="11">
    <source>
        <dbReference type="EMBL" id="MFC4789273.1"/>
    </source>
</evidence>
<dbReference type="SUPFAM" id="SSF52540">
    <property type="entry name" value="P-loop containing nucleoside triphosphate hydrolases"/>
    <property type="match status" value="1"/>
</dbReference>
<evidence type="ECO:0000256" key="6">
    <source>
        <dbReference type="ARBA" id="ARBA00022723"/>
    </source>
</evidence>
<evidence type="ECO:0000256" key="7">
    <source>
        <dbReference type="ARBA" id="ARBA00022741"/>
    </source>
</evidence>
<keyword evidence="5" id="KW-0819">tRNA processing</keyword>
<accession>A0ABV9QDK8</accession>
<gene>
    <name evidence="11" type="primary">tsaE</name>
    <name evidence="11" type="ORF">ACFO6X_09820</name>
</gene>
<dbReference type="InterPro" id="IPR003442">
    <property type="entry name" value="T6A_TsaE"/>
</dbReference>
<comment type="similarity">
    <text evidence="2">Belongs to the TsaE family.</text>
</comment>
<evidence type="ECO:0000256" key="5">
    <source>
        <dbReference type="ARBA" id="ARBA00022694"/>
    </source>
</evidence>
<evidence type="ECO:0000256" key="8">
    <source>
        <dbReference type="ARBA" id="ARBA00022840"/>
    </source>
</evidence>
<dbReference type="InterPro" id="IPR027417">
    <property type="entry name" value="P-loop_NTPase"/>
</dbReference>
<dbReference type="PANTHER" id="PTHR33540:SF2">
    <property type="entry name" value="TRNA THREONYLCARBAMOYLADENOSINE BIOSYNTHESIS PROTEIN TSAE"/>
    <property type="match status" value="1"/>
</dbReference>
<sequence length="169" mass="18664">MTAANHHCPIVETTAPVTVVTWHHEDDTARFAQRLAAQPLLGNAFITLHGELGAGKTTLVRHLLRALGVQGRIKSPTYAVVEPHQAAGLAIWHFDFYRFDDPREWEDAGFRDIFASPGLKLAEWPEKAQAVLPLADVAITLEALDEETRQATLQAYTVHGQQLLQGLQA</sequence>
<keyword evidence="6" id="KW-0479">Metal-binding</keyword>
<evidence type="ECO:0000256" key="2">
    <source>
        <dbReference type="ARBA" id="ARBA00007599"/>
    </source>
</evidence>
<dbReference type="Pfam" id="PF02367">
    <property type="entry name" value="TsaE"/>
    <property type="match status" value="1"/>
</dbReference>
<dbReference type="PANTHER" id="PTHR33540">
    <property type="entry name" value="TRNA THREONYLCARBAMOYLADENOSINE BIOSYNTHESIS PROTEIN TSAE"/>
    <property type="match status" value="1"/>
</dbReference>
<evidence type="ECO:0000256" key="4">
    <source>
        <dbReference type="ARBA" id="ARBA00022490"/>
    </source>
</evidence>
<keyword evidence="12" id="KW-1185">Reference proteome</keyword>
<reference evidence="12" key="1">
    <citation type="journal article" date="2019" name="Int. J. Syst. Evol. Microbiol.">
        <title>The Global Catalogue of Microorganisms (GCM) 10K type strain sequencing project: providing services to taxonomists for standard genome sequencing and annotation.</title>
        <authorList>
            <consortium name="The Broad Institute Genomics Platform"/>
            <consortium name="The Broad Institute Genome Sequencing Center for Infectious Disease"/>
            <person name="Wu L."/>
            <person name="Ma J."/>
        </authorList>
    </citation>
    <scope>NUCLEOTIDE SEQUENCE [LARGE SCALE GENOMIC DNA]</scope>
    <source>
        <strain evidence="12">CCUG 49452</strain>
    </source>
</reference>
<protein>
    <recommendedName>
        <fullName evidence="3">tRNA threonylcarbamoyladenosine biosynthesis protein TsaE</fullName>
    </recommendedName>
    <alternativeName>
        <fullName evidence="10">t(6)A37 threonylcarbamoyladenosine biosynthesis protein TsaE</fullName>
    </alternativeName>
</protein>
<comment type="subcellular location">
    <subcellularLocation>
        <location evidence="1">Cytoplasm</location>
    </subcellularLocation>
</comment>
<comment type="caution">
    <text evidence="11">The sequence shown here is derived from an EMBL/GenBank/DDBJ whole genome shotgun (WGS) entry which is preliminary data.</text>
</comment>
<keyword evidence="7" id="KW-0547">Nucleotide-binding</keyword>
<dbReference type="RefSeq" id="WP_382432491.1">
    <property type="nucleotide sequence ID" value="NZ_JBHSHJ010000006.1"/>
</dbReference>